<evidence type="ECO:0000256" key="1">
    <source>
        <dbReference type="SAM" id="MobiDB-lite"/>
    </source>
</evidence>
<proteinExistence type="predicted"/>
<sequence>MSRHASSAHYHPAHRWIEAKARSGTEKQCLAVSIRVNRFWKTGSRGSGGRPEERPLAAYDAAVTNEGGMQGRQRPHSPPSEEAGIDTSGSALDKADLETTLRVLATLPDLDPDDPAIQAVKRASSRMYKHIRKARRRDARRPDIEHDEAIIALTATGSPLRIDDETKGILLTVPPVGTTVGELVTPRGCYICKADYRVVDAFYHWLCPDCAATSHAKRNQRTDLTGKRALLTGGRAKIGMYIALMLLRDGAHLTITTRFPRDAVRRFTAQEDNAQWIDRLKIVGIDLRDPTQVVALADEVAAAGPLDILINNACQTVRRSPGAYTHLVDGESAPLPRGIPLPELVTFDHISDAHPANLVGTLAAHRVAHHEGESEAVAARALAERSAQALTDRALVAGHASALAHREGTAIDAGGLLPDVARTNSWTKQVDEVDPLELLEVQLCNSTAPFLLVSRLRASMRAAVAAGARRAYVVNVSAMEGQFSRRYKGSGHPHTNMAKAALNMLTRTSAGEMFETDQILMTAVDTGWITDERPHHEKLRIADEGWRAPLDLVDGAARVYDPIVMGEAGVDQFGVFLKDYRPHPW</sequence>
<dbReference type="Proteomes" id="UP000013167">
    <property type="component" value="Unassembled WGS sequence"/>
</dbReference>
<dbReference type="eggNOG" id="COG1028">
    <property type="taxonomic scope" value="Bacteria"/>
</dbReference>
<accession>N0E0X7</accession>
<dbReference type="GO" id="GO:0005737">
    <property type="term" value="C:cytoplasm"/>
    <property type="evidence" value="ECO:0007669"/>
    <property type="project" value="TreeGrafter"/>
</dbReference>
<dbReference type="PANTHER" id="PTHR43544:SF2">
    <property type="entry name" value="OXIDOREDUCTASE"/>
    <property type="match status" value="1"/>
</dbReference>
<dbReference type="Pfam" id="PF00106">
    <property type="entry name" value="adh_short"/>
    <property type="match status" value="1"/>
</dbReference>
<keyword evidence="3" id="KW-1185">Reference proteome</keyword>
<evidence type="ECO:0000313" key="2">
    <source>
        <dbReference type="EMBL" id="CCH69350.1"/>
    </source>
</evidence>
<reference evidence="2 3" key="1">
    <citation type="journal article" date="2013" name="ISME J.">
        <title>A metabolic model for members of the genus Tetrasphaera involved in enhanced biological phosphorus removal.</title>
        <authorList>
            <person name="Kristiansen R."/>
            <person name="Nguyen H.T.T."/>
            <person name="Saunders A.M."/>
            <person name="Nielsen J.L."/>
            <person name="Wimmer R."/>
            <person name="Le V.Q."/>
            <person name="McIlroy S.J."/>
            <person name="Petrovski S."/>
            <person name="Seviour R.J."/>
            <person name="Calteau A."/>
            <person name="Nielsen K.L."/>
            <person name="Nielsen P.H."/>
        </authorList>
    </citation>
    <scope>NUCLEOTIDE SEQUENCE [LARGE SCALE GENOMIC DNA]</scope>
    <source>
        <strain evidence="2 3">Lp2</strain>
    </source>
</reference>
<gene>
    <name evidence="2" type="ORF">BN10_1590002</name>
</gene>
<dbReference type="HOGENOM" id="CLU_008901_0_1_11"/>
<dbReference type="SUPFAM" id="SSF51735">
    <property type="entry name" value="NAD(P)-binding Rossmann-fold domains"/>
    <property type="match status" value="1"/>
</dbReference>
<dbReference type="EMBL" id="CAIZ01000067">
    <property type="protein sequence ID" value="CCH69350.1"/>
    <property type="molecule type" value="Genomic_DNA"/>
</dbReference>
<evidence type="ECO:0000313" key="3">
    <source>
        <dbReference type="Proteomes" id="UP000013167"/>
    </source>
</evidence>
<dbReference type="STRING" id="1193181.BN10_1590002"/>
<name>N0E0X7_9MICO</name>
<dbReference type="InterPro" id="IPR036291">
    <property type="entry name" value="NAD(P)-bd_dom_sf"/>
</dbReference>
<dbReference type="Gene3D" id="3.40.50.720">
    <property type="entry name" value="NAD(P)-binding Rossmann-like Domain"/>
    <property type="match status" value="2"/>
</dbReference>
<feature type="region of interest" description="Disordered" evidence="1">
    <location>
        <begin position="65"/>
        <end position="91"/>
    </location>
</feature>
<dbReference type="InterPro" id="IPR051468">
    <property type="entry name" value="Fungal_SecMetab_SDRs"/>
</dbReference>
<comment type="caution">
    <text evidence="2">The sequence shown here is derived from an EMBL/GenBank/DDBJ whole genome shotgun (WGS) entry which is preliminary data.</text>
</comment>
<dbReference type="GO" id="GO:0016491">
    <property type="term" value="F:oxidoreductase activity"/>
    <property type="evidence" value="ECO:0007669"/>
    <property type="project" value="TreeGrafter"/>
</dbReference>
<dbReference type="InterPro" id="IPR002347">
    <property type="entry name" value="SDR_fam"/>
</dbReference>
<organism evidence="2 3">
    <name type="scientific">Phycicoccus elongatus Lp2</name>
    <dbReference type="NCBI Taxonomy" id="1193181"/>
    <lineage>
        <taxon>Bacteria</taxon>
        <taxon>Bacillati</taxon>
        <taxon>Actinomycetota</taxon>
        <taxon>Actinomycetes</taxon>
        <taxon>Micrococcales</taxon>
        <taxon>Intrasporangiaceae</taxon>
        <taxon>Phycicoccus</taxon>
    </lineage>
</organism>
<dbReference type="PANTHER" id="PTHR43544">
    <property type="entry name" value="SHORT-CHAIN DEHYDROGENASE/REDUCTASE"/>
    <property type="match status" value="1"/>
</dbReference>
<protein>
    <submittedName>
        <fullName evidence="2">Putative short chain dehydrogenase</fullName>
    </submittedName>
</protein>
<dbReference type="AlphaFoldDB" id="N0E0X7"/>